<dbReference type="GeneID" id="115811128"/>
<organism evidence="3 4">
    <name type="scientific">Chanos chanos</name>
    <name type="common">Milkfish</name>
    <name type="synonym">Mugil chanos</name>
    <dbReference type="NCBI Taxonomy" id="29144"/>
    <lineage>
        <taxon>Eukaryota</taxon>
        <taxon>Metazoa</taxon>
        <taxon>Chordata</taxon>
        <taxon>Craniata</taxon>
        <taxon>Vertebrata</taxon>
        <taxon>Euteleostomi</taxon>
        <taxon>Actinopterygii</taxon>
        <taxon>Neopterygii</taxon>
        <taxon>Teleostei</taxon>
        <taxon>Ostariophysi</taxon>
        <taxon>Gonorynchiformes</taxon>
        <taxon>Chanidae</taxon>
        <taxon>Chanos</taxon>
    </lineage>
</organism>
<protein>
    <submittedName>
        <fullName evidence="4">Uncharacterized protein DDB_G0286299-like</fullName>
    </submittedName>
</protein>
<evidence type="ECO:0000256" key="1">
    <source>
        <dbReference type="SAM" id="MobiDB-lite"/>
    </source>
</evidence>
<gene>
    <name evidence="4" type="primary">LOC115811128</name>
</gene>
<dbReference type="AlphaFoldDB" id="A0A6J2V9W1"/>
<dbReference type="InParanoid" id="A0A6J2V9W1"/>
<sequence length="218" mass="24562">MIGVVFENGCEPLQWLTQSNLNCIVASVLVACCLVVGELAVFCHRDGSVKRNSCSLEQPFSKDVGLKLREALKQQLAIIHERVEARKIAKMALMEVRNLIAKEDQEKALDKKREEAEFRAREKADAWFKKEGERIEKEEMEKAMERVKREKEEAEKLAAKDEAKKAKKIEGDEGKKPERDKKSPSKTSDSEGKKVEKDGKGPKDGKSKTSTKKASKTS</sequence>
<name>A0A6J2V9W1_CHACN</name>
<keyword evidence="2" id="KW-0812">Transmembrane</keyword>
<reference evidence="4" key="1">
    <citation type="submission" date="2025-08" db="UniProtKB">
        <authorList>
            <consortium name="RefSeq"/>
        </authorList>
    </citation>
    <scope>IDENTIFICATION</scope>
</reference>
<dbReference type="RefSeq" id="XP_030629069.1">
    <property type="nucleotide sequence ID" value="XM_030773209.1"/>
</dbReference>
<feature type="compositionally biased region" description="Basic residues" evidence="1">
    <location>
        <begin position="209"/>
        <end position="218"/>
    </location>
</feature>
<evidence type="ECO:0000313" key="3">
    <source>
        <dbReference type="Proteomes" id="UP000504632"/>
    </source>
</evidence>
<evidence type="ECO:0000256" key="2">
    <source>
        <dbReference type="SAM" id="Phobius"/>
    </source>
</evidence>
<dbReference type="Proteomes" id="UP000504632">
    <property type="component" value="Chromosome 5"/>
</dbReference>
<accession>A0A6J2V9W1</accession>
<feature type="region of interest" description="Disordered" evidence="1">
    <location>
        <begin position="139"/>
        <end position="218"/>
    </location>
</feature>
<keyword evidence="2" id="KW-1133">Transmembrane helix</keyword>
<dbReference type="OrthoDB" id="438431at2759"/>
<feature type="compositionally biased region" description="Basic and acidic residues" evidence="1">
    <location>
        <begin position="139"/>
        <end position="207"/>
    </location>
</feature>
<evidence type="ECO:0000313" key="4">
    <source>
        <dbReference type="RefSeq" id="XP_030629069.1"/>
    </source>
</evidence>
<proteinExistence type="predicted"/>
<keyword evidence="3" id="KW-1185">Reference proteome</keyword>
<feature type="transmembrane region" description="Helical" evidence="2">
    <location>
        <begin position="24"/>
        <end position="43"/>
    </location>
</feature>
<keyword evidence="2" id="KW-0472">Membrane</keyword>